<evidence type="ECO:0000259" key="1">
    <source>
        <dbReference type="Pfam" id="PF13302"/>
    </source>
</evidence>
<dbReference type="InterPro" id="IPR000182">
    <property type="entry name" value="GNAT_dom"/>
</dbReference>
<dbReference type="InterPro" id="IPR016181">
    <property type="entry name" value="Acyl_CoA_acyltransferase"/>
</dbReference>
<keyword evidence="2" id="KW-0687">Ribonucleoprotein</keyword>
<evidence type="ECO:0000313" key="3">
    <source>
        <dbReference type="Proteomes" id="UP000799536"/>
    </source>
</evidence>
<dbReference type="Pfam" id="PF13302">
    <property type="entry name" value="Acetyltransf_3"/>
    <property type="match status" value="1"/>
</dbReference>
<accession>A0A9P4JUL8</accession>
<keyword evidence="2" id="KW-0689">Ribosomal protein</keyword>
<dbReference type="GO" id="GO:0005840">
    <property type="term" value="C:ribosome"/>
    <property type="evidence" value="ECO:0007669"/>
    <property type="project" value="UniProtKB-KW"/>
</dbReference>
<organism evidence="2 3">
    <name type="scientific">Delitschia confertaspora ATCC 74209</name>
    <dbReference type="NCBI Taxonomy" id="1513339"/>
    <lineage>
        <taxon>Eukaryota</taxon>
        <taxon>Fungi</taxon>
        <taxon>Dikarya</taxon>
        <taxon>Ascomycota</taxon>
        <taxon>Pezizomycotina</taxon>
        <taxon>Dothideomycetes</taxon>
        <taxon>Pleosporomycetidae</taxon>
        <taxon>Pleosporales</taxon>
        <taxon>Delitschiaceae</taxon>
        <taxon>Delitschia</taxon>
    </lineage>
</organism>
<dbReference type="GO" id="GO:0016747">
    <property type="term" value="F:acyltransferase activity, transferring groups other than amino-acyl groups"/>
    <property type="evidence" value="ECO:0007669"/>
    <property type="project" value="InterPro"/>
</dbReference>
<name>A0A9P4JUL8_9PLEO</name>
<protein>
    <submittedName>
        <fullName evidence="2">Including n-acetylases of ribosomal protein</fullName>
    </submittedName>
</protein>
<reference evidence="2" key="1">
    <citation type="journal article" date="2020" name="Stud. Mycol.">
        <title>101 Dothideomycetes genomes: a test case for predicting lifestyles and emergence of pathogens.</title>
        <authorList>
            <person name="Haridas S."/>
            <person name="Albert R."/>
            <person name="Binder M."/>
            <person name="Bloem J."/>
            <person name="Labutti K."/>
            <person name="Salamov A."/>
            <person name="Andreopoulos B."/>
            <person name="Baker S."/>
            <person name="Barry K."/>
            <person name="Bills G."/>
            <person name="Bluhm B."/>
            <person name="Cannon C."/>
            <person name="Castanera R."/>
            <person name="Culley D."/>
            <person name="Daum C."/>
            <person name="Ezra D."/>
            <person name="Gonzalez J."/>
            <person name="Henrissat B."/>
            <person name="Kuo A."/>
            <person name="Liang C."/>
            <person name="Lipzen A."/>
            <person name="Lutzoni F."/>
            <person name="Magnuson J."/>
            <person name="Mondo S."/>
            <person name="Nolan M."/>
            <person name="Ohm R."/>
            <person name="Pangilinan J."/>
            <person name="Park H.-J."/>
            <person name="Ramirez L."/>
            <person name="Alfaro M."/>
            <person name="Sun H."/>
            <person name="Tritt A."/>
            <person name="Yoshinaga Y."/>
            <person name="Zwiers L.-H."/>
            <person name="Turgeon B."/>
            <person name="Goodwin S."/>
            <person name="Spatafora J."/>
            <person name="Crous P."/>
            <person name="Grigoriev I."/>
        </authorList>
    </citation>
    <scope>NUCLEOTIDE SEQUENCE</scope>
    <source>
        <strain evidence="2">ATCC 74209</strain>
    </source>
</reference>
<gene>
    <name evidence="2" type="ORF">GQ43DRAFT_368249</name>
</gene>
<dbReference type="Gene3D" id="3.40.630.30">
    <property type="match status" value="1"/>
</dbReference>
<dbReference type="SUPFAM" id="SSF55729">
    <property type="entry name" value="Acyl-CoA N-acyltransferases (Nat)"/>
    <property type="match status" value="1"/>
</dbReference>
<feature type="domain" description="N-acetyltransferase" evidence="1">
    <location>
        <begin position="23"/>
        <end position="169"/>
    </location>
</feature>
<proteinExistence type="predicted"/>
<dbReference type="PANTHER" id="PTHR43792">
    <property type="entry name" value="GNAT FAMILY, PUTATIVE (AFU_ORTHOLOGUE AFUA_3G00765)-RELATED-RELATED"/>
    <property type="match status" value="1"/>
</dbReference>
<sequence length="201" mass="22079">MASASKSIFQISTARLNITHFDPYNPTHTSFLVTLYNNPEILATNGGVASFIPTVEAAQAHLERNQAKIEERGYGQLLVSLKPTNPTFQTDTDMIGMVSLKLRTGSPGFIAPDLGYGLLPQYHRKGYASEAARGLMEYAQRELGVKDMLAFCDDCNEGSKAVLQKLGFVNCGVHELKPFGGKKGCVWMREGMTRDLGVWES</sequence>
<dbReference type="PANTHER" id="PTHR43792:SF16">
    <property type="entry name" value="N-ACETYLTRANSFERASE DOMAIN-CONTAINING PROTEIN"/>
    <property type="match status" value="1"/>
</dbReference>
<keyword evidence="3" id="KW-1185">Reference proteome</keyword>
<dbReference type="OrthoDB" id="630895at2759"/>
<dbReference type="InterPro" id="IPR051531">
    <property type="entry name" value="N-acetyltransferase"/>
</dbReference>
<dbReference type="AlphaFoldDB" id="A0A9P4JUL8"/>
<evidence type="ECO:0000313" key="2">
    <source>
        <dbReference type="EMBL" id="KAF2202843.1"/>
    </source>
</evidence>
<dbReference type="EMBL" id="ML993922">
    <property type="protein sequence ID" value="KAF2202843.1"/>
    <property type="molecule type" value="Genomic_DNA"/>
</dbReference>
<comment type="caution">
    <text evidence="2">The sequence shown here is derived from an EMBL/GenBank/DDBJ whole genome shotgun (WGS) entry which is preliminary data.</text>
</comment>
<dbReference type="Proteomes" id="UP000799536">
    <property type="component" value="Unassembled WGS sequence"/>
</dbReference>